<dbReference type="Proteomes" id="UP001215598">
    <property type="component" value="Unassembled WGS sequence"/>
</dbReference>
<sequence>MDFVATSEPHLDVFSGSWDPAGTGFFDANTPTSSVAHDNAASPSDLEDDIVASSQPFEDGEEDLVLPVQKPLLTHTPLPMASFTAVDPASSPRSRRARLVRRASPVKPRAIPHADLHCMLPHPRKLVRRVTFTAELERRRRRARIEARRILKKLQTLMATVRHLKRKHRELRILGAGTSADNKENSFSALF</sequence>
<evidence type="ECO:0000256" key="1">
    <source>
        <dbReference type="SAM" id="MobiDB-lite"/>
    </source>
</evidence>
<proteinExistence type="predicted"/>
<dbReference type="EMBL" id="JARKIB010000213">
    <property type="protein sequence ID" value="KAJ7723148.1"/>
    <property type="molecule type" value="Genomic_DNA"/>
</dbReference>
<dbReference type="AlphaFoldDB" id="A0AAD7HKZ2"/>
<gene>
    <name evidence="2" type="ORF">B0H16DRAFT_1699069</name>
</gene>
<reference evidence="2" key="1">
    <citation type="submission" date="2023-03" db="EMBL/GenBank/DDBJ databases">
        <title>Massive genome expansion in bonnet fungi (Mycena s.s.) driven by repeated elements and novel gene families across ecological guilds.</title>
        <authorList>
            <consortium name="Lawrence Berkeley National Laboratory"/>
            <person name="Harder C.B."/>
            <person name="Miyauchi S."/>
            <person name="Viragh M."/>
            <person name="Kuo A."/>
            <person name="Thoen E."/>
            <person name="Andreopoulos B."/>
            <person name="Lu D."/>
            <person name="Skrede I."/>
            <person name="Drula E."/>
            <person name="Henrissat B."/>
            <person name="Morin E."/>
            <person name="Kohler A."/>
            <person name="Barry K."/>
            <person name="LaButti K."/>
            <person name="Morin E."/>
            <person name="Salamov A."/>
            <person name="Lipzen A."/>
            <person name="Mereny Z."/>
            <person name="Hegedus B."/>
            <person name="Baldrian P."/>
            <person name="Stursova M."/>
            <person name="Weitz H."/>
            <person name="Taylor A."/>
            <person name="Grigoriev I.V."/>
            <person name="Nagy L.G."/>
            <person name="Martin F."/>
            <person name="Kauserud H."/>
        </authorList>
    </citation>
    <scope>NUCLEOTIDE SEQUENCE</scope>
    <source>
        <strain evidence="2">CBHHK182m</strain>
    </source>
</reference>
<organism evidence="2 3">
    <name type="scientific">Mycena metata</name>
    <dbReference type="NCBI Taxonomy" id="1033252"/>
    <lineage>
        <taxon>Eukaryota</taxon>
        <taxon>Fungi</taxon>
        <taxon>Dikarya</taxon>
        <taxon>Basidiomycota</taxon>
        <taxon>Agaricomycotina</taxon>
        <taxon>Agaricomycetes</taxon>
        <taxon>Agaricomycetidae</taxon>
        <taxon>Agaricales</taxon>
        <taxon>Marasmiineae</taxon>
        <taxon>Mycenaceae</taxon>
        <taxon>Mycena</taxon>
    </lineage>
</organism>
<protein>
    <submittedName>
        <fullName evidence="2">Uncharacterized protein</fullName>
    </submittedName>
</protein>
<comment type="caution">
    <text evidence="2">The sequence shown here is derived from an EMBL/GenBank/DDBJ whole genome shotgun (WGS) entry which is preliminary data.</text>
</comment>
<name>A0AAD7HKZ2_9AGAR</name>
<feature type="region of interest" description="Disordered" evidence="1">
    <location>
        <begin position="83"/>
        <end position="106"/>
    </location>
</feature>
<evidence type="ECO:0000313" key="3">
    <source>
        <dbReference type="Proteomes" id="UP001215598"/>
    </source>
</evidence>
<keyword evidence="3" id="KW-1185">Reference proteome</keyword>
<evidence type="ECO:0000313" key="2">
    <source>
        <dbReference type="EMBL" id="KAJ7723148.1"/>
    </source>
</evidence>
<accession>A0AAD7HKZ2</accession>